<keyword evidence="6 7" id="KW-0472">Membrane</keyword>
<comment type="caution">
    <text evidence="9">The sequence shown here is derived from an EMBL/GenBank/DDBJ whole genome shotgun (WGS) entry which is preliminary data.</text>
</comment>
<evidence type="ECO:0000256" key="3">
    <source>
        <dbReference type="ARBA" id="ARBA00022475"/>
    </source>
</evidence>
<evidence type="ECO:0000256" key="7">
    <source>
        <dbReference type="SAM" id="Phobius"/>
    </source>
</evidence>
<dbReference type="GO" id="GO:0022857">
    <property type="term" value="F:transmembrane transporter activity"/>
    <property type="evidence" value="ECO:0007669"/>
    <property type="project" value="InterPro"/>
</dbReference>
<gene>
    <name evidence="9" type="ORF">Aco04nite_78010</name>
</gene>
<dbReference type="AlphaFoldDB" id="A0A919SZU5"/>
<dbReference type="InterPro" id="IPR020846">
    <property type="entry name" value="MFS_dom"/>
</dbReference>
<feature type="transmembrane region" description="Helical" evidence="7">
    <location>
        <begin position="23"/>
        <end position="45"/>
    </location>
</feature>
<feature type="transmembrane region" description="Helical" evidence="7">
    <location>
        <begin position="175"/>
        <end position="196"/>
    </location>
</feature>
<feature type="domain" description="Major facilitator superfamily (MFS) profile" evidence="8">
    <location>
        <begin position="1"/>
        <end position="207"/>
    </location>
</feature>
<feature type="transmembrane region" description="Helical" evidence="7">
    <location>
        <begin position="295"/>
        <end position="313"/>
    </location>
</feature>
<dbReference type="Proteomes" id="UP000680865">
    <property type="component" value="Unassembled WGS sequence"/>
</dbReference>
<evidence type="ECO:0000313" key="10">
    <source>
        <dbReference type="Proteomes" id="UP000680865"/>
    </source>
</evidence>
<comment type="subcellular location">
    <subcellularLocation>
        <location evidence="1">Cell membrane</location>
        <topology evidence="1">Multi-pass membrane protein</topology>
    </subcellularLocation>
</comment>
<keyword evidence="3" id="KW-1003">Cell membrane</keyword>
<evidence type="ECO:0000313" key="9">
    <source>
        <dbReference type="EMBL" id="GIM81723.1"/>
    </source>
</evidence>
<dbReference type="SUPFAM" id="SSF103473">
    <property type="entry name" value="MFS general substrate transporter"/>
    <property type="match status" value="1"/>
</dbReference>
<evidence type="ECO:0000256" key="1">
    <source>
        <dbReference type="ARBA" id="ARBA00004651"/>
    </source>
</evidence>
<dbReference type="InterPro" id="IPR011701">
    <property type="entry name" value="MFS"/>
</dbReference>
<feature type="transmembrane region" description="Helical" evidence="7">
    <location>
        <begin position="354"/>
        <end position="379"/>
    </location>
</feature>
<dbReference type="PROSITE" id="PS50850">
    <property type="entry name" value="MFS"/>
    <property type="match status" value="1"/>
</dbReference>
<evidence type="ECO:0000256" key="2">
    <source>
        <dbReference type="ARBA" id="ARBA00022448"/>
    </source>
</evidence>
<dbReference type="InterPro" id="IPR036259">
    <property type="entry name" value="MFS_trans_sf"/>
</dbReference>
<reference evidence="9" key="1">
    <citation type="submission" date="2021-03" db="EMBL/GenBank/DDBJ databases">
        <title>Whole genome shotgun sequence of Actinoplanes consettensis NBRC 14913.</title>
        <authorList>
            <person name="Komaki H."/>
            <person name="Tamura T."/>
        </authorList>
    </citation>
    <scope>NUCLEOTIDE SEQUENCE</scope>
    <source>
        <strain evidence="9">NBRC 14913</strain>
    </source>
</reference>
<dbReference type="Pfam" id="PF07690">
    <property type="entry name" value="MFS_1"/>
    <property type="match status" value="1"/>
</dbReference>
<keyword evidence="5 7" id="KW-1133">Transmembrane helix</keyword>
<dbReference type="PANTHER" id="PTHR23517">
    <property type="entry name" value="RESISTANCE PROTEIN MDTM, PUTATIVE-RELATED-RELATED"/>
    <property type="match status" value="1"/>
</dbReference>
<dbReference type="Gene3D" id="1.20.1250.20">
    <property type="entry name" value="MFS general substrate transporter like domains"/>
    <property type="match status" value="1"/>
</dbReference>
<organism evidence="9 10">
    <name type="scientific">Winogradskya consettensis</name>
    <dbReference type="NCBI Taxonomy" id="113560"/>
    <lineage>
        <taxon>Bacteria</taxon>
        <taxon>Bacillati</taxon>
        <taxon>Actinomycetota</taxon>
        <taxon>Actinomycetes</taxon>
        <taxon>Micromonosporales</taxon>
        <taxon>Micromonosporaceae</taxon>
        <taxon>Winogradskya</taxon>
    </lineage>
</organism>
<dbReference type="EMBL" id="BOQP01000048">
    <property type="protein sequence ID" value="GIM81723.1"/>
    <property type="molecule type" value="Genomic_DNA"/>
</dbReference>
<feature type="transmembrane region" description="Helical" evidence="7">
    <location>
        <begin position="151"/>
        <end position="169"/>
    </location>
</feature>
<feature type="transmembrane region" description="Helical" evidence="7">
    <location>
        <begin position="224"/>
        <end position="249"/>
    </location>
</feature>
<dbReference type="GO" id="GO:0005886">
    <property type="term" value="C:plasma membrane"/>
    <property type="evidence" value="ECO:0007669"/>
    <property type="project" value="UniProtKB-SubCell"/>
</dbReference>
<evidence type="ECO:0000256" key="5">
    <source>
        <dbReference type="ARBA" id="ARBA00022989"/>
    </source>
</evidence>
<feature type="transmembrane region" description="Helical" evidence="7">
    <location>
        <begin position="385"/>
        <end position="404"/>
    </location>
</feature>
<evidence type="ECO:0000256" key="4">
    <source>
        <dbReference type="ARBA" id="ARBA00022692"/>
    </source>
</evidence>
<keyword evidence="10" id="KW-1185">Reference proteome</keyword>
<name>A0A919SZU5_9ACTN</name>
<feature type="transmembrane region" description="Helical" evidence="7">
    <location>
        <begin position="255"/>
        <end position="274"/>
    </location>
</feature>
<accession>A0A919SZU5</accession>
<keyword evidence="2" id="KW-0813">Transport</keyword>
<feature type="transmembrane region" description="Helical" evidence="7">
    <location>
        <begin position="319"/>
        <end position="342"/>
    </location>
</feature>
<keyword evidence="4 7" id="KW-0812">Transmembrane</keyword>
<evidence type="ECO:0000256" key="6">
    <source>
        <dbReference type="ARBA" id="ARBA00023136"/>
    </source>
</evidence>
<dbReference type="PANTHER" id="PTHR23517:SF2">
    <property type="entry name" value="MULTIDRUG RESISTANCE PROTEIN MDTH"/>
    <property type="match status" value="1"/>
</dbReference>
<sequence>MPVAEAPVPLRVLLRDDAVLRRLLTVTLVDTVGRGAFFTLTSLYLTTIVGVPAVAVGLGLTIAGGVGVVSSLAFGHLADRWSSRMMLVVLHVVQGLAVAAYVVVHDVVSLVVVASIVTLVQQGGSSVRSAAVGRAFPGEERVRIRATMRTVTNIGISAGTAVAAIPLAIGTGTAYRITLAAGGAFYLVSSVLLLGLPAARVDARARTAASPPPPGPSPYRDLRFLGVTALSGVFGIQFGLAEVGVPLWVVGHTRAPDVLVSALLLVNTGLVIALQVRLSRGTGDLRGAGRAMSRAGWLMAAACVVFAAAGWGSPLLATVALLAAAVLQAFAEILSSAAGWNLSFELAPPDRIGAYQGIYGTGYALGAMVAPAVVTLTAIDLGTPGWLILAAMFLASATGLAAIARRAAVSKASSAVRWRG</sequence>
<feature type="transmembrane region" description="Helical" evidence="7">
    <location>
        <begin position="51"/>
        <end position="74"/>
    </location>
</feature>
<protein>
    <submittedName>
        <fullName evidence="9">MFS transporter</fullName>
    </submittedName>
</protein>
<dbReference type="RefSeq" id="WP_213002195.1">
    <property type="nucleotide sequence ID" value="NZ_BAAATW010000004.1"/>
</dbReference>
<dbReference type="InterPro" id="IPR050171">
    <property type="entry name" value="MFS_Transporters"/>
</dbReference>
<proteinExistence type="predicted"/>
<evidence type="ECO:0000259" key="8">
    <source>
        <dbReference type="PROSITE" id="PS50850"/>
    </source>
</evidence>